<comment type="caution">
    <text evidence="2">The sequence shown here is derived from an EMBL/GenBank/DDBJ whole genome shotgun (WGS) entry which is preliminary data.</text>
</comment>
<evidence type="ECO:0000313" key="3">
    <source>
        <dbReference type="Proteomes" id="UP000619355"/>
    </source>
</evidence>
<dbReference type="Pfam" id="PF13349">
    <property type="entry name" value="DUF4097"/>
    <property type="match status" value="1"/>
</dbReference>
<evidence type="ECO:0000313" key="2">
    <source>
        <dbReference type="EMBL" id="GHG75750.1"/>
    </source>
</evidence>
<sequence>MPVYATPKPILATVELDIGSLRFVAEDRSDTVVDVRPVDAARPADVKIAQQTTVEYADGRLVVAAPKQRPVLGRGGGIEITVTLPAGSQVEASAGWADVSSEGRLADCTVTTVSGTVHLDEAGPLWLTTDSGDITASRAHGRTQAASGSGSLRFHVLEDSAVLRTKQGSTTVGDALADLTVDGANGDITVDRAEGSVTARTTHGTVRVGEAVRGSLVLEVASTGSIEIGVREGSTARLHLTSVKGRVHNALSETAEPGGAGERVEVRARTKHGGIDVRRVPSRAA</sequence>
<dbReference type="Proteomes" id="UP000619355">
    <property type="component" value="Unassembled WGS sequence"/>
</dbReference>
<protein>
    <recommendedName>
        <fullName evidence="1">DUF4097 domain-containing protein</fullName>
    </recommendedName>
</protein>
<reference evidence="3" key="1">
    <citation type="journal article" date="2019" name="Int. J. Syst. Evol. Microbiol.">
        <title>The Global Catalogue of Microorganisms (GCM) 10K type strain sequencing project: providing services to taxonomists for standard genome sequencing and annotation.</title>
        <authorList>
            <consortium name="The Broad Institute Genomics Platform"/>
            <consortium name="The Broad Institute Genome Sequencing Center for Infectious Disease"/>
            <person name="Wu L."/>
            <person name="Ma J."/>
        </authorList>
    </citation>
    <scope>NUCLEOTIDE SEQUENCE [LARGE SCALE GENOMIC DNA]</scope>
    <source>
        <strain evidence="3">JCM 4253</strain>
    </source>
</reference>
<dbReference type="InterPro" id="IPR025164">
    <property type="entry name" value="Toastrack_DUF4097"/>
</dbReference>
<evidence type="ECO:0000259" key="1">
    <source>
        <dbReference type="Pfam" id="PF13349"/>
    </source>
</evidence>
<proteinExistence type="predicted"/>
<keyword evidence="3" id="KW-1185">Reference proteome</keyword>
<feature type="domain" description="DUF4097" evidence="1">
    <location>
        <begin position="79"/>
        <end position="277"/>
    </location>
</feature>
<accession>A0A919KG16</accession>
<organism evidence="2 3">
    <name type="scientific">Streptomyces capoamus</name>
    <dbReference type="NCBI Taxonomy" id="68183"/>
    <lineage>
        <taxon>Bacteria</taxon>
        <taxon>Bacillati</taxon>
        <taxon>Actinomycetota</taxon>
        <taxon>Actinomycetes</taxon>
        <taxon>Kitasatosporales</taxon>
        <taxon>Streptomycetaceae</taxon>
        <taxon>Streptomyces</taxon>
    </lineage>
</organism>
<dbReference type="AlphaFoldDB" id="A0A919KG16"/>
<gene>
    <name evidence="2" type="ORF">GCM10018980_73360</name>
</gene>
<name>A0A919KG16_9ACTN</name>
<dbReference type="RefSeq" id="WP_189986489.1">
    <property type="nucleotide sequence ID" value="NZ_BNBF01000039.1"/>
</dbReference>
<dbReference type="EMBL" id="BNBF01000039">
    <property type="protein sequence ID" value="GHG75750.1"/>
    <property type="molecule type" value="Genomic_DNA"/>
</dbReference>